<dbReference type="RefSeq" id="WP_258822600.1">
    <property type="nucleotide sequence ID" value="NZ_JANUHB010000002.1"/>
</dbReference>
<reference evidence="1 2" key="1">
    <citation type="submission" date="2022-08" db="EMBL/GenBank/DDBJ databases">
        <title>Reclassification of Massilia species as members of the genera Telluria, Duganella, Pseudoduganella, Mokoshia gen. nov. and Zemynaea gen. nov. using orthogonal and non-orthogonal genome-based approaches.</title>
        <authorList>
            <person name="Bowman J.P."/>
        </authorList>
    </citation>
    <scope>NUCLEOTIDE SEQUENCE [LARGE SCALE GENOMIC DNA]</scope>
    <source>
        <strain evidence="1 2">JCM 31605</strain>
    </source>
</reference>
<comment type="caution">
    <text evidence="1">The sequence shown here is derived from an EMBL/GenBank/DDBJ whole genome shotgun (WGS) entry which is preliminary data.</text>
</comment>
<evidence type="ECO:0000313" key="2">
    <source>
        <dbReference type="Proteomes" id="UP001206126"/>
    </source>
</evidence>
<organism evidence="1 2">
    <name type="scientific">Massilia agilis</name>
    <dbReference type="NCBI Taxonomy" id="1811226"/>
    <lineage>
        <taxon>Bacteria</taxon>
        <taxon>Pseudomonadati</taxon>
        <taxon>Pseudomonadota</taxon>
        <taxon>Betaproteobacteria</taxon>
        <taxon>Burkholderiales</taxon>
        <taxon>Oxalobacteraceae</taxon>
        <taxon>Telluria group</taxon>
        <taxon>Massilia</taxon>
    </lineage>
</organism>
<proteinExistence type="predicted"/>
<evidence type="ECO:0000313" key="1">
    <source>
        <dbReference type="EMBL" id="MCS0808846.1"/>
    </source>
</evidence>
<dbReference type="Proteomes" id="UP001206126">
    <property type="component" value="Unassembled WGS sequence"/>
</dbReference>
<protein>
    <submittedName>
        <fullName evidence="1">Uncharacterized protein</fullName>
    </submittedName>
</protein>
<accession>A0ABT2DBZ1</accession>
<sequence length="135" mass="14863">MNFTFSSHEFGLCRVKLWASGRYGFSLPKKVEITTPAGQVSTFFYLNHTAEFKPELSNRDIVRIAIAQFLARAQHAGEATPVDHSIAPFAGKLTQVRADTPRGAPLRVRPGKSYARQCPAQPAIIDQAATYPGME</sequence>
<dbReference type="EMBL" id="JANUHB010000002">
    <property type="protein sequence ID" value="MCS0808846.1"/>
    <property type="molecule type" value="Genomic_DNA"/>
</dbReference>
<gene>
    <name evidence="1" type="ORF">NX774_13025</name>
</gene>
<keyword evidence="2" id="KW-1185">Reference proteome</keyword>
<name>A0ABT2DBZ1_9BURK</name>